<reference key="2">
    <citation type="submission" date="2011-03" db="EMBL/GenBank/DDBJ databases">
        <title>Complete Genome Sequence of a beneficial plant roots-associated bacterium Pseudomonas brassicacearum.</title>
        <authorList>
            <person name="Ortet P."/>
            <person name="Barakat M."/>
            <person name="Lalaouna D."/>
            <person name="Fochesato S."/>
            <person name="Barbe V."/>
            <person name="Santaella C."/>
            <person name="Heulin T."/>
            <person name="Achouak W."/>
        </authorList>
    </citation>
    <scope>NUCLEOTIDE SEQUENCE</scope>
    <source>
        <strain>NFM421</strain>
    </source>
</reference>
<evidence type="ECO:0000313" key="2">
    <source>
        <dbReference type="Proteomes" id="UP000006692"/>
    </source>
</evidence>
<protein>
    <recommendedName>
        <fullName evidence="3">CBM-cenC domain-containing protein</fullName>
    </recommendedName>
</protein>
<evidence type="ECO:0008006" key="3">
    <source>
        <dbReference type="Google" id="ProtNLM"/>
    </source>
</evidence>
<accession>F2KKY0</accession>
<dbReference type="STRING" id="994484.PSEBR_a4529"/>
<organism evidence="1 2">
    <name type="scientific">Pseudomonas brassicacearum (strain NFM421)</name>
    <dbReference type="NCBI Taxonomy" id="994484"/>
    <lineage>
        <taxon>Bacteria</taxon>
        <taxon>Pseudomonadati</taxon>
        <taxon>Pseudomonadota</taxon>
        <taxon>Gammaproteobacteria</taxon>
        <taxon>Pseudomonadales</taxon>
        <taxon>Pseudomonadaceae</taxon>
        <taxon>Pseudomonas</taxon>
    </lineage>
</organism>
<dbReference type="RefSeq" id="WP_013694146.1">
    <property type="nucleotide sequence ID" value="NC_015379.1"/>
</dbReference>
<gene>
    <name evidence="1" type="ORF">PSEBR_a4529</name>
</gene>
<evidence type="ECO:0000313" key="1">
    <source>
        <dbReference type="EMBL" id="AEA70942.1"/>
    </source>
</evidence>
<dbReference type="HOGENOM" id="CLU_365178_0_0_6"/>
<dbReference type="KEGG" id="pba:PSEBR_a4529"/>
<name>F2KKY0_PSEBN</name>
<sequence length="764" mass="82475">MTDSSKTADSTILDLYPPSLPGATQPVAGADYGVPIHLYVPLPFGCEVLVQAYWGQQPNDNVSINLNGEEALDSKQTQGLDDDVTLYIPHGKLLPGLVNRLTYTVKRPGMNDQTSTPPLEILYNSIRPGNQDRSPGEPGHSELVLLLPDEIKNGVGPGFVSATVCVEYPYCRAYDEIRLNCNGHDVFHKVDATQAPAPPNHGSATPTRICFDVTSADLVDDPEFMFSFTVRDQLFNSPDLDNVWSAVQIVEVDKAGQRLLAPIPREILSEAGDDPSIIDLDKLGANPLSLIILTSDPRFMPGDLIEATYTAKVMGQPEVVVPVTGIVEVDELGQKKACVLQIPNDKVFPDSTVHVSYRLLRGTTPIGSSKTAIATVIGTALGLPPPEIEEATGSVLDPIKAASTLTALVPHYQGMLSTDKVSVTWAGHGTPEGGSHTTTPQEVGTVGEKPIDLPPEVVAYSLGKSVTVIYTVTRDVTWPPSPPLTLTVLELSALPRPLIVDAANGGAGTEFNIDSFAGDSRVDVEPWPLIAAGQCVWLRAEGTDLNGLDFSIDLYTARSVSPGEVTAGLSVVLPRTQINRLRNGSDLKLILDVTFNRSVDKSQATAFPIRTYLVTPLPLDDVSRFENTNWNGWRAGPAAQDPRDWNFSQGEGGRTYLGNGTYTDSSAGIVLWKGYIGLRVGARYEFSLDARRHANTSDAVPSLSLATKTHGRISEVVTLATTTWQVLRGEFVATEREIELHVNSHQASGVGNDYYVTDIRLRML</sequence>
<dbReference type="AlphaFoldDB" id="F2KKY0"/>
<dbReference type="EMBL" id="CP002585">
    <property type="protein sequence ID" value="AEA70942.1"/>
    <property type="molecule type" value="Genomic_DNA"/>
</dbReference>
<dbReference type="Proteomes" id="UP000006692">
    <property type="component" value="Chromosome"/>
</dbReference>
<proteinExistence type="predicted"/>
<reference evidence="1 2" key="1">
    <citation type="journal article" date="2011" name="J. Bacteriol.">
        <title>Complete genome sequence of a beneficial plant root-associated bacterium, Pseudomonas brassicacearum.</title>
        <authorList>
            <person name="Ortet P."/>
            <person name="Barakat M."/>
            <person name="Lalaouna D."/>
            <person name="Fochesato S."/>
            <person name="Barbe V."/>
            <person name="Vacherie B."/>
            <person name="Santaella C."/>
            <person name="Heulin T."/>
            <person name="Achouak W."/>
        </authorList>
    </citation>
    <scope>NUCLEOTIDE SEQUENCE [LARGE SCALE GENOMIC DNA]</scope>
    <source>
        <strain evidence="1 2">NFM421</strain>
    </source>
</reference>
<dbReference type="Gene3D" id="2.60.120.260">
    <property type="entry name" value="Galactose-binding domain-like"/>
    <property type="match status" value="1"/>
</dbReference>